<comment type="caution">
    <text evidence="9">The sequence shown here is derived from an EMBL/GenBank/DDBJ whole genome shotgun (WGS) entry which is preliminary data.</text>
</comment>
<evidence type="ECO:0000259" key="8">
    <source>
        <dbReference type="PROSITE" id="PS50268"/>
    </source>
</evidence>
<dbReference type="PROSITE" id="PS00330">
    <property type="entry name" value="HEMOLYSIN_CALCIUM"/>
    <property type="match status" value="6"/>
</dbReference>
<dbReference type="InterPro" id="IPR011049">
    <property type="entry name" value="Serralysin-like_metalloprot_C"/>
</dbReference>
<dbReference type="GO" id="GO:0090729">
    <property type="term" value="F:toxin activity"/>
    <property type="evidence" value="ECO:0007669"/>
    <property type="project" value="UniProtKB-KW"/>
</dbReference>
<feature type="domain" description="Cadherin" evidence="8">
    <location>
        <begin position="206"/>
        <end position="323"/>
    </location>
</feature>
<feature type="non-terminal residue" evidence="9">
    <location>
        <position position="628"/>
    </location>
</feature>
<dbReference type="EMBL" id="WUML01000029">
    <property type="protein sequence ID" value="MXO02709.1"/>
    <property type="molecule type" value="Genomic_DNA"/>
</dbReference>
<evidence type="ECO:0000256" key="1">
    <source>
        <dbReference type="ARBA" id="ARBA00004370"/>
    </source>
</evidence>
<dbReference type="PANTHER" id="PTHR38340">
    <property type="entry name" value="S-LAYER PROTEIN"/>
    <property type="match status" value="1"/>
</dbReference>
<evidence type="ECO:0000256" key="5">
    <source>
        <dbReference type="ARBA" id="ARBA00022737"/>
    </source>
</evidence>
<evidence type="ECO:0000256" key="4">
    <source>
        <dbReference type="ARBA" id="ARBA00022656"/>
    </source>
</evidence>
<dbReference type="Pfam" id="PF00353">
    <property type="entry name" value="HemolysinCabind"/>
    <property type="match status" value="5"/>
</dbReference>
<dbReference type="PRINTS" id="PR01488">
    <property type="entry name" value="RTXTOXINA"/>
</dbReference>
<dbReference type="PANTHER" id="PTHR38340:SF1">
    <property type="entry name" value="S-LAYER PROTEIN"/>
    <property type="match status" value="1"/>
</dbReference>
<dbReference type="RefSeq" id="WP_160787932.1">
    <property type="nucleotide sequence ID" value="NZ_WUML01000029.1"/>
</dbReference>
<comment type="subcellular location">
    <subcellularLocation>
        <location evidence="1">Membrane</location>
    </subcellularLocation>
    <subcellularLocation>
        <location evidence="2">Secreted</location>
    </subcellularLocation>
</comment>
<dbReference type="OrthoDB" id="223957at2"/>
<reference evidence="9 10" key="1">
    <citation type="submission" date="2019-12" db="EMBL/GenBank/DDBJ databases">
        <title>Shinella granuli gen. nov., sp. nov., and proposal of the reclassification of Zoogloea ramigera ATCC 19623 as Shinella zoogloeoides sp. nov.</title>
        <authorList>
            <person name="Gao J."/>
        </authorList>
    </citation>
    <scope>NUCLEOTIDE SEQUENCE [LARGE SCALE GENOMIC DNA]</scope>
    <source>
        <strain evidence="9 10">DSM 287</strain>
    </source>
</reference>
<organism evidence="9 10">
    <name type="scientific">Shinella zoogloeoides</name>
    <name type="common">Crabtreella saccharophila</name>
    <dbReference type="NCBI Taxonomy" id="352475"/>
    <lineage>
        <taxon>Bacteria</taxon>
        <taxon>Pseudomonadati</taxon>
        <taxon>Pseudomonadota</taxon>
        <taxon>Alphaproteobacteria</taxon>
        <taxon>Hyphomicrobiales</taxon>
        <taxon>Rhizobiaceae</taxon>
        <taxon>Shinella</taxon>
    </lineage>
</organism>
<gene>
    <name evidence="9" type="ORF">GR156_20555</name>
</gene>
<dbReference type="InterPro" id="IPR050557">
    <property type="entry name" value="RTX_toxin/Mannuronan_C5-epim"/>
</dbReference>
<evidence type="ECO:0000256" key="6">
    <source>
        <dbReference type="ARBA" id="ARBA00023026"/>
    </source>
</evidence>
<dbReference type="InterPro" id="IPR018511">
    <property type="entry name" value="Hemolysin-typ_Ca-bd_CS"/>
</dbReference>
<evidence type="ECO:0000313" key="9">
    <source>
        <dbReference type="EMBL" id="MXO02709.1"/>
    </source>
</evidence>
<evidence type="ECO:0000256" key="3">
    <source>
        <dbReference type="ARBA" id="ARBA00022525"/>
    </source>
</evidence>
<protein>
    <recommendedName>
        <fullName evidence="8">Cadherin domain-containing protein</fullName>
    </recommendedName>
</protein>
<dbReference type="PROSITE" id="PS50268">
    <property type="entry name" value="CADHERIN_2"/>
    <property type="match status" value="1"/>
</dbReference>
<keyword evidence="5" id="KW-0677">Repeat</keyword>
<evidence type="ECO:0000256" key="7">
    <source>
        <dbReference type="ARBA" id="ARBA00023136"/>
    </source>
</evidence>
<dbReference type="GO" id="GO:0005509">
    <property type="term" value="F:calcium ion binding"/>
    <property type="evidence" value="ECO:0007669"/>
    <property type="project" value="InterPro"/>
</dbReference>
<accession>A0A6N8TIE7</accession>
<dbReference type="AlphaFoldDB" id="A0A6N8TIE7"/>
<keyword evidence="4" id="KW-0800">Toxin</keyword>
<keyword evidence="3" id="KW-0964">Secreted</keyword>
<evidence type="ECO:0000313" key="10">
    <source>
        <dbReference type="Proteomes" id="UP000440304"/>
    </source>
</evidence>
<dbReference type="Proteomes" id="UP000440304">
    <property type="component" value="Unassembled WGS sequence"/>
</dbReference>
<dbReference type="InterPro" id="IPR002126">
    <property type="entry name" value="Cadherin-like_dom"/>
</dbReference>
<dbReference type="PRINTS" id="PR00313">
    <property type="entry name" value="CABNDNGRPT"/>
</dbReference>
<dbReference type="CDD" id="cd11304">
    <property type="entry name" value="Cadherin_repeat"/>
    <property type="match status" value="1"/>
</dbReference>
<dbReference type="Gene3D" id="2.150.10.10">
    <property type="entry name" value="Serralysin-like metalloprotease, C-terminal"/>
    <property type="match status" value="4"/>
</dbReference>
<dbReference type="GO" id="GO:0016020">
    <property type="term" value="C:membrane"/>
    <property type="evidence" value="ECO:0007669"/>
    <property type="project" value="UniProtKB-SubCell"/>
</dbReference>
<sequence length="628" mass="62870">MQTIPACISPGWGGADHLEGGAGEDVLQGGSGDDVIDGKGGNDWVDYGREYDTTMSEDAGAARTGIVVDLQAGTATDTYGDTDQLSNIENVYGTSANDIIRGDAADNILVSGGGEDTLTGRGGNDTFGYTTGAVTVTDFTAGGDIAHLGNAPTAVTDLQVLLGYVDEGNTTDAVFDFGNGNVLTLKGVDWNTLTADDFVFNEGPAIDTPTTFVTAEGVTSGVADIDATDPDGDTVRYSISGADAGLFRIDEETGVIDFITAPDFEKPSDADGDNSYEIVVSASDDIGDATTQNVTIIVSNVTGITYNGTAAANTISGTTTPAATGEEDILNGNGGNDILSGLGGNDTLDGGAGIDTLIGGTGDDIYIVDNASDVVTEAANQGTDTIRTGLATYSLAGAAGRLHVENLSFTSTAAHTGTGNDRDNVITGNIGNDVLNGGVGNDTLIGDAGNDTLIGGIGNDVLVGGQGNDIYVVDAGDTIVEAADEGIDTVQSAATFSLELIANVENLTLTGSAAHATGNALDNVLVGNGAANTLTGLGGNDTLNGGAGADTLVGGTGDDIYIVDNTGDVVTELTDEGNDTIQTSLAVYSLNVAGRENVENLTLTAAAATMSGTGNALNNILTALGNGN</sequence>
<dbReference type="InterPro" id="IPR003995">
    <property type="entry name" value="RTX_toxin_determinant-A"/>
</dbReference>
<name>A0A6N8TIE7_SHIZO</name>
<keyword evidence="6" id="KW-0843">Virulence</keyword>
<evidence type="ECO:0000256" key="2">
    <source>
        <dbReference type="ARBA" id="ARBA00004613"/>
    </source>
</evidence>
<proteinExistence type="predicted"/>
<dbReference type="Pfam" id="PF00028">
    <property type="entry name" value="Cadherin"/>
    <property type="match status" value="1"/>
</dbReference>
<dbReference type="GO" id="GO:0005576">
    <property type="term" value="C:extracellular region"/>
    <property type="evidence" value="ECO:0007669"/>
    <property type="project" value="UniProtKB-SubCell"/>
</dbReference>
<dbReference type="SUPFAM" id="SSF51120">
    <property type="entry name" value="beta-Roll"/>
    <property type="match status" value="4"/>
</dbReference>
<dbReference type="GO" id="GO:0007156">
    <property type="term" value="P:homophilic cell adhesion via plasma membrane adhesion molecules"/>
    <property type="evidence" value="ECO:0007669"/>
    <property type="project" value="InterPro"/>
</dbReference>
<dbReference type="InterPro" id="IPR001343">
    <property type="entry name" value="Hemolysn_Ca-bd"/>
</dbReference>
<keyword evidence="7" id="KW-0472">Membrane</keyword>
<dbReference type="Gene3D" id="2.60.40.60">
    <property type="entry name" value="Cadherins"/>
    <property type="match status" value="1"/>
</dbReference>